<protein>
    <submittedName>
        <fullName evidence="2">Uncharacterized protein</fullName>
    </submittedName>
</protein>
<sequence>MAPSFGKRKAEESASYQNEEDHRPAKRDRSATQVDPQPAECEPQASSESELLHVLDFSTLTSEDRVIAHFDELARKLLSGSFHLVISNSTTGSEVHYQFLEIEFYLWMSGCHEDPFTHGSEEQRISGRWYFHRAPKRSEDASRSLTSGGYRGGTRKGLDLTLGSVDPTVGINSSTVKSRFFDSELLESKSDELEDQQSPSVSTSCEIRGGILLRSMKRLGKDEKVISGPSLLVDEVLRQSSSNSNRSKPLGIAELVDTLWGGDISAFSRSAEGSRSTTMFLQAVDTSDSGLSAVKPVTIHRSPRIGLELSHPGTLPERHHPRVVYLDRRYRYFVHPQLLTANGRVQTFLGILDDVQSEGVAKGKDKVQSVSKERIAELTGLKTTSVANYLNYYLEGHEGGNLKSFVGPAGKGACSSPATYLRMMGTLARVLRP</sequence>
<name>A0ABR2ZUJ5_9AGAR</name>
<comment type="caution">
    <text evidence="2">The sequence shown here is derived from an EMBL/GenBank/DDBJ whole genome shotgun (WGS) entry which is preliminary data.</text>
</comment>
<gene>
    <name evidence="2" type="ORF">AAF712_008016</name>
</gene>
<evidence type="ECO:0000313" key="3">
    <source>
        <dbReference type="Proteomes" id="UP001437256"/>
    </source>
</evidence>
<feature type="region of interest" description="Disordered" evidence="1">
    <location>
        <begin position="1"/>
        <end position="47"/>
    </location>
</feature>
<keyword evidence="3" id="KW-1185">Reference proteome</keyword>
<organism evidence="2 3">
    <name type="scientific">Marasmius tenuissimus</name>
    <dbReference type="NCBI Taxonomy" id="585030"/>
    <lineage>
        <taxon>Eukaryota</taxon>
        <taxon>Fungi</taxon>
        <taxon>Dikarya</taxon>
        <taxon>Basidiomycota</taxon>
        <taxon>Agaricomycotina</taxon>
        <taxon>Agaricomycetes</taxon>
        <taxon>Agaricomycetidae</taxon>
        <taxon>Agaricales</taxon>
        <taxon>Marasmiineae</taxon>
        <taxon>Marasmiaceae</taxon>
        <taxon>Marasmius</taxon>
    </lineage>
</organism>
<dbReference type="Proteomes" id="UP001437256">
    <property type="component" value="Unassembled WGS sequence"/>
</dbReference>
<accession>A0ABR2ZUJ5</accession>
<evidence type="ECO:0000313" key="2">
    <source>
        <dbReference type="EMBL" id="KAL0065023.1"/>
    </source>
</evidence>
<dbReference type="EMBL" id="JBBXMP010000053">
    <property type="protein sequence ID" value="KAL0065023.1"/>
    <property type="molecule type" value="Genomic_DNA"/>
</dbReference>
<proteinExistence type="predicted"/>
<reference evidence="2 3" key="1">
    <citation type="submission" date="2024-05" db="EMBL/GenBank/DDBJ databases">
        <title>A draft genome resource for the thread blight pathogen Marasmius tenuissimus strain MS-2.</title>
        <authorList>
            <person name="Yulfo-Soto G.E."/>
            <person name="Baruah I.K."/>
            <person name="Amoako-Attah I."/>
            <person name="Bukari Y."/>
            <person name="Meinhardt L.W."/>
            <person name="Bailey B.A."/>
            <person name="Cohen S.P."/>
        </authorList>
    </citation>
    <scope>NUCLEOTIDE SEQUENCE [LARGE SCALE GENOMIC DNA]</scope>
    <source>
        <strain evidence="2 3">MS-2</strain>
    </source>
</reference>
<feature type="compositionally biased region" description="Basic and acidic residues" evidence="1">
    <location>
        <begin position="19"/>
        <end position="30"/>
    </location>
</feature>
<evidence type="ECO:0000256" key="1">
    <source>
        <dbReference type="SAM" id="MobiDB-lite"/>
    </source>
</evidence>